<dbReference type="Proteomes" id="UP000292082">
    <property type="component" value="Unassembled WGS sequence"/>
</dbReference>
<evidence type="ECO:0000313" key="2">
    <source>
        <dbReference type="EMBL" id="TBU50958.1"/>
    </source>
</evidence>
<keyword evidence="3" id="KW-1185">Reference proteome</keyword>
<gene>
    <name evidence="2" type="ORF">BD310DRAFT_942871</name>
</gene>
<protein>
    <submittedName>
        <fullName evidence="2">Uncharacterized protein</fullName>
    </submittedName>
</protein>
<evidence type="ECO:0000313" key="3">
    <source>
        <dbReference type="Proteomes" id="UP000292082"/>
    </source>
</evidence>
<feature type="region of interest" description="Disordered" evidence="1">
    <location>
        <begin position="59"/>
        <end position="78"/>
    </location>
</feature>
<feature type="compositionally biased region" description="Polar residues" evidence="1">
    <location>
        <begin position="98"/>
        <end position="109"/>
    </location>
</feature>
<feature type="compositionally biased region" description="Polar residues" evidence="1">
    <location>
        <begin position="1"/>
        <end position="10"/>
    </location>
</feature>
<proteinExistence type="predicted"/>
<feature type="region of interest" description="Disordered" evidence="1">
    <location>
        <begin position="1"/>
        <end position="20"/>
    </location>
</feature>
<evidence type="ECO:0000256" key="1">
    <source>
        <dbReference type="SAM" id="MobiDB-lite"/>
    </source>
</evidence>
<feature type="region of interest" description="Disordered" evidence="1">
    <location>
        <begin position="98"/>
        <end position="126"/>
    </location>
</feature>
<reference evidence="2 3" key="1">
    <citation type="submission" date="2019-01" db="EMBL/GenBank/DDBJ databases">
        <title>Draft genome sequences of three monokaryotic isolates of the white-rot basidiomycete fungus Dichomitus squalens.</title>
        <authorList>
            <consortium name="DOE Joint Genome Institute"/>
            <person name="Lopez S.C."/>
            <person name="Andreopoulos B."/>
            <person name="Pangilinan J."/>
            <person name="Lipzen A."/>
            <person name="Riley R."/>
            <person name="Ahrendt S."/>
            <person name="Ng V."/>
            <person name="Barry K."/>
            <person name="Daum C."/>
            <person name="Grigoriev I.V."/>
            <person name="Hilden K.S."/>
            <person name="Makela M.R."/>
            <person name="de Vries R.P."/>
        </authorList>
    </citation>
    <scope>NUCLEOTIDE SEQUENCE [LARGE SCALE GENOMIC DNA]</scope>
    <source>
        <strain evidence="2 3">CBS 464.89</strain>
    </source>
</reference>
<dbReference type="AlphaFoldDB" id="A0A4Q9P9A0"/>
<accession>A0A4Q9P9A0</accession>
<feature type="compositionally biased region" description="Polar residues" evidence="1">
    <location>
        <begin position="59"/>
        <end position="68"/>
    </location>
</feature>
<dbReference type="EMBL" id="ML145536">
    <property type="protein sequence ID" value="TBU50958.1"/>
    <property type="molecule type" value="Genomic_DNA"/>
</dbReference>
<organism evidence="2 3">
    <name type="scientific">Dichomitus squalens</name>
    <dbReference type="NCBI Taxonomy" id="114155"/>
    <lineage>
        <taxon>Eukaryota</taxon>
        <taxon>Fungi</taxon>
        <taxon>Dikarya</taxon>
        <taxon>Basidiomycota</taxon>
        <taxon>Agaricomycotina</taxon>
        <taxon>Agaricomycetes</taxon>
        <taxon>Polyporales</taxon>
        <taxon>Polyporaceae</taxon>
        <taxon>Dichomitus</taxon>
    </lineage>
</organism>
<name>A0A4Q9P9A0_9APHY</name>
<sequence>MCTSMFNASTKLPAPSKGHSTRCMRLNALPRPTPGLRTAITSIKPHRVRSVIRVLVTSSVARPRQTSPDPDADPFKASMSDSISAGGRCFTVRDVSASSCPNTRSQCPNNPGPPWAVSSMSSDSDR</sequence>